<feature type="region of interest" description="Disordered" evidence="1">
    <location>
        <begin position="34"/>
        <end position="87"/>
    </location>
</feature>
<reference evidence="2 3" key="1">
    <citation type="submission" date="2017-09" db="EMBL/GenBank/DDBJ databases">
        <title>Large-scale bioinformatics analysis of Bacillus genomes uncovers conserved roles of natural products in bacterial physiology.</title>
        <authorList>
            <consortium name="Agbiome Team Llc"/>
            <person name="Bleich R.M."/>
            <person name="Grubbs K.J."/>
            <person name="Santa Maria K.C."/>
            <person name="Allen S.E."/>
            <person name="Farag S."/>
            <person name="Shank E.A."/>
            <person name="Bowers A."/>
        </authorList>
    </citation>
    <scope>NUCLEOTIDE SEQUENCE [LARGE SCALE GENOMIC DNA]</scope>
    <source>
        <strain evidence="2 3">AFS002368</strain>
    </source>
</reference>
<protein>
    <submittedName>
        <fullName evidence="2">Uncharacterized protein</fullName>
    </submittedName>
</protein>
<dbReference type="EMBL" id="NTZF01000007">
    <property type="protein sequence ID" value="PES96691.1"/>
    <property type="molecule type" value="Genomic_DNA"/>
</dbReference>
<dbReference type="Proteomes" id="UP000220900">
    <property type="component" value="Unassembled WGS sequence"/>
</dbReference>
<feature type="compositionally biased region" description="Polar residues" evidence="1">
    <location>
        <begin position="48"/>
        <end position="64"/>
    </location>
</feature>
<name>A0A2A8LRS7_BACCE</name>
<evidence type="ECO:0000256" key="1">
    <source>
        <dbReference type="SAM" id="MobiDB-lite"/>
    </source>
</evidence>
<evidence type="ECO:0000313" key="2">
    <source>
        <dbReference type="EMBL" id="PES96691.1"/>
    </source>
</evidence>
<dbReference type="AlphaFoldDB" id="A0A2A8LRS7"/>
<feature type="compositionally biased region" description="Low complexity" evidence="1">
    <location>
        <begin position="73"/>
        <end position="87"/>
    </location>
</feature>
<gene>
    <name evidence="2" type="ORF">CN491_08965</name>
</gene>
<proteinExistence type="predicted"/>
<organism evidence="2 3">
    <name type="scientific">Bacillus cereus</name>
    <dbReference type="NCBI Taxonomy" id="1396"/>
    <lineage>
        <taxon>Bacteria</taxon>
        <taxon>Bacillati</taxon>
        <taxon>Bacillota</taxon>
        <taxon>Bacilli</taxon>
        <taxon>Bacillales</taxon>
        <taxon>Bacillaceae</taxon>
        <taxon>Bacillus</taxon>
        <taxon>Bacillus cereus group</taxon>
    </lineage>
</organism>
<comment type="caution">
    <text evidence="2">The sequence shown here is derived from an EMBL/GenBank/DDBJ whole genome shotgun (WGS) entry which is preliminary data.</text>
</comment>
<accession>A0A2A8LRS7</accession>
<sequence length="87" mass="9788">MSPKNHKIYNKYFILISPDAAHIQMLSSNAAPPKTMSFQAPQHIKRFNTVSTQPPQLPQNEISTQPPPYVTPSSNNNKCNCPPRNKD</sequence>
<evidence type="ECO:0000313" key="3">
    <source>
        <dbReference type="Proteomes" id="UP000220900"/>
    </source>
</evidence>